<dbReference type="STRING" id="742817.HMPREF9449_00115"/>
<dbReference type="PATRIC" id="fig|742817.3.peg.118"/>
<comment type="caution">
    <text evidence="3">The sequence shown here is derived from an EMBL/GenBank/DDBJ whole genome shotgun (WGS) entry which is preliminary data.</text>
</comment>
<dbReference type="GO" id="GO:0050038">
    <property type="term" value="F:L-xylulose reductase (NADPH) activity"/>
    <property type="evidence" value="ECO:0007669"/>
    <property type="project" value="TreeGrafter"/>
</dbReference>
<accession>H1DCQ8</accession>
<dbReference type="InterPro" id="IPR051737">
    <property type="entry name" value="L-xylulose/Carbonyl_redctase"/>
</dbReference>
<dbReference type="CDD" id="cd05233">
    <property type="entry name" value="SDR_c"/>
    <property type="match status" value="1"/>
</dbReference>
<dbReference type="EMBL" id="ADMC01000001">
    <property type="protein sequence ID" value="EHP51113.1"/>
    <property type="molecule type" value="Genomic_DNA"/>
</dbReference>
<dbReference type="SUPFAM" id="SSF51735">
    <property type="entry name" value="NAD(P)-binding Rossmann-fold domains"/>
    <property type="match status" value="1"/>
</dbReference>
<evidence type="ECO:0000313" key="4">
    <source>
        <dbReference type="Proteomes" id="UP000004892"/>
    </source>
</evidence>
<dbReference type="GO" id="GO:0006006">
    <property type="term" value="P:glucose metabolic process"/>
    <property type="evidence" value="ECO:0007669"/>
    <property type="project" value="TreeGrafter"/>
</dbReference>
<dbReference type="GO" id="GO:0004090">
    <property type="term" value="F:carbonyl reductase (NADPH) activity"/>
    <property type="evidence" value="ECO:0007669"/>
    <property type="project" value="TreeGrafter"/>
</dbReference>
<dbReference type="GO" id="GO:0005997">
    <property type="term" value="P:xylulose metabolic process"/>
    <property type="evidence" value="ECO:0007669"/>
    <property type="project" value="TreeGrafter"/>
</dbReference>
<dbReference type="PANTHER" id="PTHR44252">
    <property type="entry name" value="D-ERYTHRULOSE REDUCTASE"/>
    <property type="match status" value="1"/>
</dbReference>
<evidence type="ECO:0000256" key="1">
    <source>
        <dbReference type="ARBA" id="ARBA00006484"/>
    </source>
</evidence>
<keyword evidence="2" id="KW-0521">NADP</keyword>
<dbReference type="InterPro" id="IPR002347">
    <property type="entry name" value="SDR_fam"/>
</dbReference>
<dbReference type="Gene3D" id="3.40.50.720">
    <property type="entry name" value="NAD(P)-binding Rossmann-like Domain"/>
    <property type="match status" value="1"/>
</dbReference>
<name>H1DCQ8_9BACT</name>
<dbReference type="RefSeq" id="WP_009135269.1">
    <property type="nucleotide sequence ID" value="NZ_JH594596.1"/>
</dbReference>
<dbReference type="InterPro" id="IPR036291">
    <property type="entry name" value="NAD(P)-bd_dom_sf"/>
</dbReference>
<protein>
    <recommendedName>
        <fullName evidence="5">3-oxoacyl-[acyl-carrier-protein] reductase</fullName>
    </recommendedName>
</protein>
<dbReference type="eggNOG" id="COG1028">
    <property type="taxonomic scope" value="Bacteria"/>
</dbReference>
<dbReference type="Pfam" id="PF13561">
    <property type="entry name" value="adh_short_C2"/>
    <property type="match status" value="1"/>
</dbReference>
<reference evidence="3 4" key="1">
    <citation type="submission" date="2012-01" db="EMBL/GenBank/DDBJ databases">
        <title>The Genome Sequence of Odoribacter laneus YIT 12061.</title>
        <authorList>
            <consortium name="The Broad Institute Genome Sequencing Platform"/>
            <person name="Earl A."/>
            <person name="Ward D."/>
            <person name="Feldgarden M."/>
            <person name="Gevers D."/>
            <person name="Morotomi M."/>
            <person name="Young S.K."/>
            <person name="Zeng Q."/>
            <person name="Gargeya S."/>
            <person name="Fitzgerald M."/>
            <person name="Haas B."/>
            <person name="Abouelleil A."/>
            <person name="Alvarado L."/>
            <person name="Arachchi H.M."/>
            <person name="Berlin A."/>
            <person name="Chapman S.B."/>
            <person name="Gearin G."/>
            <person name="Goldberg J."/>
            <person name="Griggs A."/>
            <person name="Gujja S."/>
            <person name="Hansen M."/>
            <person name="Heiman D."/>
            <person name="Howarth C."/>
            <person name="Larimer J."/>
            <person name="Lui A."/>
            <person name="MacDonald P.J.P."/>
            <person name="McCowen C."/>
            <person name="Montmayeur A."/>
            <person name="Murphy C."/>
            <person name="Neiman D."/>
            <person name="Pearson M."/>
            <person name="Priest M."/>
            <person name="Roberts A."/>
            <person name="Saif S."/>
            <person name="Shea T."/>
            <person name="Sisk P."/>
            <person name="Stolte C."/>
            <person name="Sykes S."/>
            <person name="Wortman J."/>
            <person name="Nusbaum C."/>
            <person name="Birren B."/>
        </authorList>
    </citation>
    <scope>NUCLEOTIDE SEQUENCE [LARGE SCALE GENOMIC DNA]</scope>
    <source>
        <strain evidence="3 4">YIT 12061</strain>
    </source>
</reference>
<evidence type="ECO:0000313" key="3">
    <source>
        <dbReference type="EMBL" id="EHP51113.1"/>
    </source>
</evidence>
<comment type="similarity">
    <text evidence="1">Belongs to the short-chain dehydrogenases/reductases (SDR) family.</text>
</comment>
<proteinExistence type="inferred from homology"/>
<dbReference type="GeneID" id="98067785"/>
<dbReference type="PRINTS" id="PR00081">
    <property type="entry name" value="GDHRDH"/>
</dbReference>
<organism evidence="3 4">
    <name type="scientific">Odoribacter laneus YIT 12061</name>
    <dbReference type="NCBI Taxonomy" id="742817"/>
    <lineage>
        <taxon>Bacteria</taxon>
        <taxon>Pseudomonadati</taxon>
        <taxon>Bacteroidota</taxon>
        <taxon>Bacteroidia</taxon>
        <taxon>Bacteroidales</taxon>
        <taxon>Odoribacteraceae</taxon>
        <taxon>Odoribacter</taxon>
    </lineage>
</organism>
<keyword evidence="4" id="KW-1185">Reference proteome</keyword>
<dbReference type="Proteomes" id="UP000004892">
    <property type="component" value="Unassembled WGS sequence"/>
</dbReference>
<dbReference type="AlphaFoldDB" id="H1DCQ8"/>
<sequence length="247" mass="27144">MSDLTLQNKSALIIGVHDKLSRIIARSIIKENAHVTLIGSDKSLLAEEYPEITEPHLINFNITDCKNIEKNLKSHLNDNLKYDGVVFCHTQSDFKPLSFVKYDNLSSIVNDNYFSFVEFIRVLTKMKKINNNGSIVALSSISSIRAMKAKMAFCSSKAALDAAIRCLAVEFANKKIRVNSIQKGEVDVDFEKGHIQDVSAIREEGVSNACLGASSATEIANTVIFLLSDATHTLTGQSIVIDGGYTL</sequence>
<evidence type="ECO:0000256" key="2">
    <source>
        <dbReference type="ARBA" id="ARBA00022857"/>
    </source>
</evidence>
<dbReference type="PANTHER" id="PTHR44252:SF3">
    <property type="entry name" value="D-ERYTHRULOSE REDUCTASE-RELATED"/>
    <property type="match status" value="1"/>
</dbReference>
<gene>
    <name evidence="3" type="ORF">HMPREF9449_00115</name>
</gene>
<evidence type="ECO:0008006" key="5">
    <source>
        <dbReference type="Google" id="ProtNLM"/>
    </source>
</evidence>
<dbReference type="HOGENOM" id="CLU_010194_1_0_10"/>